<proteinExistence type="predicted"/>
<feature type="compositionally biased region" description="Polar residues" evidence="1">
    <location>
        <begin position="236"/>
        <end position="245"/>
    </location>
</feature>
<feature type="region of interest" description="Disordered" evidence="1">
    <location>
        <begin position="217"/>
        <end position="272"/>
    </location>
</feature>
<keyword evidence="3" id="KW-1185">Reference proteome</keyword>
<feature type="compositionally biased region" description="Basic and acidic residues" evidence="1">
    <location>
        <begin position="217"/>
        <end position="234"/>
    </location>
</feature>
<comment type="caution">
    <text evidence="2">The sequence shown here is derived from an EMBL/GenBank/DDBJ whole genome shotgun (WGS) entry which is preliminary data.</text>
</comment>
<evidence type="ECO:0000313" key="3">
    <source>
        <dbReference type="Proteomes" id="UP001209570"/>
    </source>
</evidence>
<protein>
    <recommendedName>
        <fullName evidence="4">Retrotransposon gag domain-containing protein</fullName>
    </recommendedName>
</protein>
<organism evidence="2 3">
    <name type="scientific">Pythium insidiosum</name>
    <name type="common">Pythiosis disease agent</name>
    <dbReference type="NCBI Taxonomy" id="114742"/>
    <lineage>
        <taxon>Eukaryota</taxon>
        <taxon>Sar</taxon>
        <taxon>Stramenopiles</taxon>
        <taxon>Oomycota</taxon>
        <taxon>Peronosporomycetes</taxon>
        <taxon>Pythiales</taxon>
        <taxon>Pythiaceae</taxon>
        <taxon>Pythium</taxon>
    </lineage>
</organism>
<evidence type="ECO:0000256" key="1">
    <source>
        <dbReference type="SAM" id="MobiDB-lite"/>
    </source>
</evidence>
<evidence type="ECO:0008006" key="4">
    <source>
        <dbReference type="Google" id="ProtNLM"/>
    </source>
</evidence>
<feature type="region of interest" description="Disordered" evidence="1">
    <location>
        <begin position="1"/>
        <end position="40"/>
    </location>
</feature>
<evidence type="ECO:0000313" key="2">
    <source>
        <dbReference type="EMBL" id="KAJ0390693.1"/>
    </source>
</evidence>
<accession>A0AAD5Q2W2</accession>
<dbReference type="EMBL" id="JAKCXM010001752">
    <property type="protein sequence ID" value="KAJ0390693.1"/>
    <property type="molecule type" value="Genomic_DNA"/>
</dbReference>
<gene>
    <name evidence="2" type="ORF">P43SY_011046</name>
</gene>
<name>A0AAD5Q2W2_PYTIN</name>
<dbReference type="AlphaFoldDB" id="A0AAD5Q2W2"/>
<reference evidence="2" key="1">
    <citation type="submission" date="2021-12" db="EMBL/GenBank/DDBJ databases">
        <title>Prjna785345.</title>
        <authorList>
            <person name="Rujirawat T."/>
            <person name="Krajaejun T."/>
        </authorList>
    </citation>
    <scope>NUCLEOTIDE SEQUENCE</scope>
    <source>
        <strain evidence="2">Pi057C3</strain>
    </source>
</reference>
<sequence>MEQAPDYYPSGTPFHAPALTASNNPPGMHQHPGQFGSMPAREPAQPLYARPFIPFNSMEKLSGTEPLSDRRVWWEEYKYLARAGGWTDSEKCDHLRMYLTKSARVWYKQLSVKLGVQRLTWKRLAAAFKDEFLDSGEPAFEKYCYMSQAKNETPRQYLWRLNVAAKEAGIPIQEPAAVERHVTRFVSSLRDSPVRALLLGASFASVEQLEMQLRLYERRSRPSRDDAGHRDRSSSKGRQASTYLAQQPLRAEDDSASDEDVPAEGMKTVRFQPMDEYDSDGYAYTGSAYQWSIAGASARLAGPRTTSQKNARLPKR</sequence>
<dbReference type="Proteomes" id="UP001209570">
    <property type="component" value="Unassembled WGS sequence"/>
</dbReference>